<evidence type="ECO:0000256" key="6">
    <source>
        <dbReference type="ARBA" id="ARBA00023002"/>
    </source>
</evidence>
<protein>
    <recommendedName>
        <fullName evidence="8">Flavin-containing monooxygenase</fullName>
        <ecNumber evidence="8">1.-.-.-</ecNumber>
    </recommendedName>
</protein>
<proteinExistence type="inferred from homology"/>
<dbReference type="PRINTS" id="PR00370">
    <property type="entry name" value="FMOXYGENASE"/>
</dbReference>
<gene>
    <name evidence="9" type="primary">Cni-C46H11.2</name>
    <name evidence="9" type="synonym">Cnig_chr_I.g1632</name>
    <name evidence="9" type="ORF">B9Z55_001632</name>
</gene>
<organism evidence="9 10">
    <name type="scientific">Caenorhabditis nigoni</name>
    <dbReference type="NCBI Taxonomy" id="1611254"/>
    <lineage>
        <taxon>Eukaryota</taxon>
        <taxon>Metazoa</taxon>
        <taxon>Ecdysozoa</taxon>
        <taxon>Nematoda</taxon>
        <taxon>Chromadorea</taxon>
        <taxon>Rhabditida</taxon>
        <taxon>Rhabditina</taxon>
        <taxon>Rhabditomorpha</taxon>
        <taxon>Rhabditoidea</taxon>
        <taxon>Rhabditidae</taxon>
        <taxon>Peloderinae</taxon>
        <taxon>Caenorhabditis</taxon>
    </lineage>
</organism>
<evidence type="ECO:0000313" key="10">
    <source>
        <dbReference type="Proteomes" id="UP000230233"/>
    </source>
</evidence>
<dbReference type="GO" id="GO:0050660">
    <property type="term" value="F:flavin adenine dinucleotide binding"/>
    <property type="evidence" value="ECO:0007669"/>
    <property type="project" value="InterPro"/>
</dbReference>
<reference evidence="10" key="1">
    <citation type="submission" date="2017-10" db="EMBL/GenBank/DDBJ databases">
        <title>Rapid genome shrinkage in a self-fertile nematode reveals novel sperm competition proteins.</title>
        <authorList>
            <person name="Yin D."/>
            <person name="Schwarz E.M."/>
            <person name="Thomas C.G."/>
            <person name="Felde R.L."/>
            <person name="Korf I.F."/>
            <person name="Cutter A.D."/>
            <person name="Schartner C.M."/>
            <person name="Ralston E.J."/>
            <person name="Meyer B.J."/>
            <person name="Haag E.S."/>
        </authorList>
    </citation>
    <scope>NUCLEOTIDE SEQUENCE [LARGE SCALE GENOMIC DNA]</scope>
    <source>
        <strain evidence="10">JU1422</strain>
    </source>
</reference>
<keyword evidence="10" id="KW-1185">Reference proteome</keyword>
<keyword evidence="3 8" id="KW-0285">Flavoprotein</keyword>
<evidence type="ECO:0000256" key="3">
    <source>
        <dbReference type="ARBA" id="ARBA00022630"/>
    </source>
</evidence>
<dbReference type="OrthoDB" id="66881at2759"/>
<evidence type="ECO:0000256" key="7">
    <source>
        <dbReference type="ARBA" id="ARBA00023033"/>
    </source>
</evidence>
<comment type="similarity">
    <text evidence="2 8">Belongs to the FMO family.</text>
</comment>
<comment type="caution">
    <text evidence="9">The sequence shown here is derived from an EMBL/GenBank/DDBJ whole genome shotgun (WGS) entry which is preliminary data.</text>
</comment>
<accession>A0A2G5VGJ8</accession>
<evidence type="ECO:0000313" key="9">
    <source>
        <dbReference type="EMBL" id="PIC50919.1"/>
    </source>
</evidence>
<keyword evidence="7 8" id="KW-0503">Monooxygenase</keyword>
<comment type="cofactor">
    <cofactor evidence="1 8">
        <name>FAD</name>
        <dbReference type="ChEBI" id="CHEBI:57692"/>
    </cofactor>
</comment>
<dbReference type="EC" id="1.-.-.-" evidence="8"/>
<name>A0A2G5VGJ8_9PELO</name>
<evidence type="ECO:0000256" key="4">
    <source>
        <dbReference type="ARBA" id="ARBA00022827"/>
    </source>
</evidence>
<dbReference type="InterPro" id="IPR050346">
    <property type="entry name" value="FMO-like"/>
</dbReference>
<dbReference type="FunFam" id="3.50.50.60:FF:000138">
    <property type="entry name" value="Flavin-containing monooxygenase"/>
    <property type="match status" value="1"/>
</dbReference>
<evidence type="ECO:0000256" key="8">
    <source>
        <dbReference type="RuleBase" id="RU361177"/>
    </source>
</evidence>
<dbReference type="PANTHER" id="PTHR23023">
    <property type="entry name" value="DIMETHYLANILINE MONOOXYGENASE"/>
    <property type="match status" value="1"/>
</dbReference>
<dbReference type="InterPro" id="IPR036188">
    <property type="entry name" value="FAD/NAD-bd_sf"/>
</dbReference>
<dbReference type="Pfam" id="PF00743">
    <property type="entry name" value="FMO-like"/>
    <property type="match status" value="2"/>
</dbReference>
<keyword evidence="5" id="KW-0521">NADP</keyword>
<sequence>MPKRVCVIGAGAAGLAAAKHSLTKGLEVEVFEQTNRVGGTWVYSEQTGCHSSMYQDLKTNLPKEVMQYRDVPFRADLPSFLTHEDVLEYLQEFSTGLPINFNRTVESVERVNDQWKVTTHHGAGISETLFDIVFVCNGHYFEPNNPYEENDFKGTLIHSHDYRRAKDYVDQEVVVIGAGPSGIDIALQLSETAKKITLISRKATYPTLPKNITQISQHVKKVVAEGCETDDGTVITADTIIVCTGYFYKYPFIQDDILRVKENNQLVSPIFEHVVHAEYPDSLYFIGLNLVTITFPLFEYQVKMALGFATGSAPIPDRDTLIDYEKNQIEHQKSRGLETRFYHLLQSEQWDYLARIAKLGHFDEWPYMKTIENITQYLHEQRKSNVIGYKNINFKLSDDGMDYEVVRC</sequence>
<dbReference type="Proteomes" id="UP000230233">
    <property type="component" value="Chromosome I"/>
</dbReference>
<keyword evidence="6 8" id="KW-0560">Oxidoreductase</keyword>
<evidence type="ECO:0000256" key="2">
    <source>
        <dbReference type="ARBA" id="ARBA00009183"/>
    </source>
</evidence>
<evidence type="ECO:0000256" key="5">
    <source>
        <dbReference type="ARBA" id="ARBA00022857"/>
    </source>
</evidence>
<dbReference type="InterPro" id="IPR020946">
    <property type="entry name" value="Flavin_mOase-like"/>
</dbReference>
<dbReference type="AlphaFoldDB" id="A0A2G5VGJ8"/>
<dbReference type="EMBL" id="PDUG01000001">
    <property type="protein sequence ID" value="PIC50919.1"/>
    <property type="molecule type" value="Genomic_DNA"/>
</dbReference>
<dbReference type="InterPro" id="IPR000960">
    <property type="entry name" value="Flavin_mOase"/>
</dbReference>
<dbReference type="SUPFAM" id="SSF51905">
    <property type="entry name" value="FAD/NAD(P)-binding domain"/>
    <property type="match status" value="2"/>
</dbReference>
<evidence type="ECO:0000256" key="1">
    <source>
        <dbReference type="ARBA" id="ARBA00001974"/>
    </source>
</evidence>
<dbReference type="STRING" id="1611254.A0A2G5VGJ8"/>
<dbReference type="Gene3D" id="3.50.50.60">
    <property type="entry name" value="FAD/NAD(P)-binding domain"/>
    <property type="match status" value="2"/>
</dbReference>
<keyword evidence="4 8" id="KW-0274">FAD</keyword>
<dbReference type="GO" id="GO:0050661">
    <property type="term" value="F:NADP binding"/>
    <property type="evidence" value="ECO:0007669"/>
    <property type="project" value="InterPro"/>
</dbReference>
<dbReference type="PIRSF" id="PIRSF000332">
    <property type="entry name" value="FMO"/>
    <property type="match status" value="1"/>
</dbReference>
<dbReference type="GO" id="GO:0004499">
    <property type="term" value="F:N,N-dimethylaniline monooxygenase activity"/>
    <property type="evidence" value="ECO:0007669"/>
    <property type="project" value="InterPro"/>
</dbReference>